<keyword evidence="2" id="KW-0547">Nucleotide-binding</keyword>
<evidence type="ECO:0000256" key="4">
    <source>
        <dbReference type="ARBA" id="ARBA00023288"/>
    </source>
</evidence>
<dbReference type="PROSITE" id="PS51419">
    <property type="entry name" value="RAB"/>
    <property type="match status" value="1"/>
</dbReference>
<evidence type="ECO:0000313" key="6">
    <source>
        <dbReference type="Proteomes" id="UP000692954"/>
    </source>
</evidence>
<evidence type="ECO:0000256" key="2">
    <source>
        <dbReference type="ARBA" id="ARBA00022741"/>
    </source>
</evidence>
<gene>
    <name evidence="5" type="ORF">PSON_ATCC_30995.1.T0700283</name>
</gene>
<evidence type="ECO:0000256" key="1">
    <source>
        <dbReference type="ARBA" id="ARBA00006270"/>
    </source>
</evidence>
<dbReference type="EMBL" id="CAJJDN010000070">
    <property type="protein sequence ID" value="CAD8098760.1"/>
    <property type="molecule type" value="Genomic_DNA"/>
</dbReference>
<reference evidence="5" key="1">
    <citation type="submission" date="2021-01" db="EMBL/GenBank/DDBJ databases">
        <authorList>
            <consortium name="Genoscope - CEA"/>
            <person name="William W."/>
        </authorList>
    </citation>
    <scope>NUCLEOTIDE SEQUENCE</scope>
</reference>
<dbReference type="GO" id="GO:0003924">
    <property type="term" value="F:GTPase activity"/>
    <property type="evidence" value="ECO:0007669"/>
    <property type="project" value="InterPro"/>
</dbReference>
<dbReference type="SMART" id="SM00176">
    <property type="entry name" value="RAN"/>
    <property type="match status" value="1"/>
</dbReference>
<dbReference type="Pfam" id="PF00071">
    <property type="entry name" value="Ras"/>
    <property type="match status" value="1"/>
</dbReference>
<dbReference type="SMART" id="SM00175">
    <property type="entry name" value="RAB"/>
    <property type="match status" value="1"/>
</dbReference>
<dbReference type="SMART" id="SM00173">
    <property type="entry name" value="RAS"/>
    <property type="match status" value="1"/>
</dbReference>
<proteinExistence type="inferred from homology"/>
<dbReference type="PROSITE" id="PS51417">
    <property type="entry name" value="ARF"/>
    <property type="match status" value="1"/>
</dbReference>
<dbReference type="InterPro" id="IPR001806">
    <property type="entry name" value="Small_GTPase"/>
</dbReference>
<dbReference type="OrthoDB" id="9989112at2759"/>
<comment type="similarity">
    <text evidence="1">Belongs to the small GTPase superfamily. Rab family.</text>
</comment>
<organism evidence="5 6">
    <name type="scientific">Paramecium sonneborni</name>
    <dbReference type="NCBI Taxonomy" id="65129"/>
    <lineage>
        <taxon>Eukaryota</taxon>
        <taxon>Sar</taxon>
        <taxon>Alveolata</taxon>
        <taxon>Ciliophora</taxon>
        <taxon>Intramacronucleata</taxon>
        <taxon>Oligohymenophorea</taxon>
        <taxon>Peniculida</taxon>
        <taxon>Parameciidae</taxon>
        <taxon>Paramecium</taxon>
    </lineage>
</organism>
<name>A0A8S1P6V1_9CILI</name>
<dbReference type="InterPro" id="IPR050209">
    <property type="entry name" value="Rab_GTPases_membrane_traffic"/>
</dbReference>
<dbReference type="PANTHER" id="PTHR47979">
    <property type="entry name" value="DRAB11-RELATED"/>
    <property type="match status" value="1"/>
</dbReference>
<comment type="caution">
    <text evidence="5">The sequence shown here is derived from an EMBL/GenBank/DDBJ whole genome shotgun (WGS) entry which is preliminary data.</text>
</comment>
<dbReference type="InterPro" id="IPR005225">
    <property type="entry name" value="Small_GTP-bd"/>
</dbReference>
<evidence type="ECO:0000313" key="5">
    <source>
        <dbReference type="EMBL" id="CAD8098760.1"/>
    </source>
</evidence>
<keyword evidence="6" id="KW-1185">Reference proteome</keyword>
<dbReference type="AlphaFoldDB" id="A0A8S1P6V1"/>
<evidence type="ECO:0000256" key="3">
    <source>
        <dbReference type="ARBA" id="ARBA00023134"/>
    </source>
</evidence>
<sequence length="211" mass="24169">MSYSQQFSIILVGDTCVGKTSLLYRFKNSEFKQNQIQATFGVNFELKIIQLDDLNIQLKIWDTAGQERCQSFTKSFFRSTLGVIMVYDITRSSTLKTISQWLEQIKQDDNFDFSLTLVGNKNDLEEQREVSKAEAITFARNNDIDFLEVSVKTGENVEEVFLKTAKNILQKIDNNKIDLSKQSNGIRIGSEINIKKQLKLQPKSKENKGCC</sequence>
<accession>A0A8S1P6V1</accession>
<dbReference type="SMART" id="SM00177">
    <property type="entry name" value="ARF"/>
    <property type="match status" value="1"/>
</dbReference>
<keyword evidence="4" id="KW-0449">Lipoprotein</keyword>
<dbReference type="Proteomes" id="UP000692954">
    <property type="component" value="Unassembled WGS sequence"/>
</dbReference>
<dbReference type="PROSITE" id="PS51421">
    <property type="entry name" value="RAS"/>
    <property type="match status" value="1"/>
</dbReference>
<protein>
    <submittedName>
        <fullName evidence="5">Uncharacterized protein</fullName>
    </submittedName>
</protein>
<dbReference type="FunFam" id="3.40.50.300:FF:001129">
    <property type="entry name" value="ras-related protein Rab-44 isoform X2"/>
    <property type="match status" value="1"/>
</dbReference>
<dbReference type="GO" id="GO:0005525">
    <property type="term" value="F:GTP binding"/>
    <property type="evidence" value="ECO:0007669"/>
    <property type="project" value="UniProtKB-KW"/>
</dbReference>
<dbReference type="CDD" id="cd00154">
    <property type="entry name" value="Rab"/>
    <property type="match status" value="1"/>
</dbReference>
<dbReference type="NCBIfam" id="TIGR00231">
    <property type="entry name" value="small_GTP"/>
    <property type="match status" value="1"/>
</dbReference>
<keyword evidence="3" id="KW-0342">GTP-binding</keyword>
<dbReference type="SMART" id="SM00174">
    <property type="entry name" value="RHO"/>
    <property type="match status" value="1"/>
</dbReference>